<dbReference type="Proteomes" id="UP000859505">
    <property type="component" value="Unassembled WGS sequence"/>
</dbReference>
<protein>
    <submittedName>
        <fullName evidence="1">Uncharacterized protein</fullName>
    </submittedName>
</protein>
<sequence>MRWRIPAQLIGGGAAAQAKRALVCYLGGHELPAERQSVMNQLLKRGGRLAALAKRERIPAMMARVARP</sequence>
<dbReference type="Proteomes" id="UP001214666">
    <property type="component" value="Chromosome"/>
</dbReference>
<evidence type="ECO:0000313" key="2">
    <source>
        <dbReference type="EMBL" id="WEE27433.1"/>
    </source>
</evidence>
<evidence type="ECO:0000313" key="1">
    <source>
        <dbReference type="EMBL" id="HAT6346904.1"/>
    </source>
</evidence>
<dbReference type="EMBL" id="DACTUL010000086">
    <property type="protein sequence ID" value="HAT6346904.1"/>
    <property type="molecule type" value="Genomic_DNA"/>
</dbReference>
<proteinExistence type="predicted"/>
<dbReference type="EMBL" id="CP118942">
    <property type="protein sequence ID" value="WEE27433.1"/>
    <property type="molecule type" value="Genomic_DNA"/>
</dbReference>
<accession>A0A1V2EZE5</accession>
<reference evidence="2" key="3">
    <citation type="submission" date="2023-02" db="EMBL/GenBank/DDBJ databases">
        <title>The sequence of Aeromonas hydrophila K533.</title>
        <authorList>
            <person name="Luo X."/>
        </authorList>
    </citation>
    <scope>NUCLEOTIDE SEQUENCE</scope>
    <source>
        <strain evidence="2">K533</strain>
    </source>
</reference>
<dbReference type="RefSeq" id="WP_017766543.1">
    <property type="nucleotide sequence ID" value="NZ_AP023398.1"/>
</dbReference>
<name>A0A1V2EZE5_AERHY</name>
<dbReference type="AlphaFoldDB" id="A0A1V2EZE5"/>
<organism evidence="1 3">
    <name type="scientific">Aeromonas hydrophila</name>
    <dbReference type="NCBI Taxonomy" id="644"/>
    <lineage>
        <taxon>Bacteria</taxon>
        <taxon>Pseudomonadati</taxon>
        <taxon>Pseudomonadota</taxon>
        <taxon>Gammaproteobacteria</taxon>
        <taxon>Aeromonadales</taxon>
        <taxon>Aeromonadaceae</taxon>
        <taxon>Aeromonas</taxon>
    </lineage>
</organism>
<evidence type="ECO:0000313" key="3">
    <source>
        <dbReference type="Proteomes" id="UP000859505"/>
    </source>
</evidence>
<gene>
    <name evidence="1" type="ORF">JAJ28_004727</name>
    <name evidence="2" type="ORF">PY771_03685</name>
</gene>
<reference evidence="1" key="1">
    <citation type="journal article" date="2018" name="Genome Biol.">
        <title>SKESA: strategic k-mer extension for scrupulous assemblies.</title>
        <authorList>
            <person name="Souvorov A."/>
            <person name="Agarwala R."/>
            <person name="Lipman D.J."/>
        </authorList>
    </citation>
    <scope>NUCLEOTIDE SEQUENCE</scope>
    <source>
        <strain evidence="1">OLC2673_Aeromonas</strain>
    </source>
</reference>
<reference evidence="1" key="2">
    <citation type="submission" date="2020-01" db="EMBL/GenBank/DDBJ databases">
        <authorList>
            <consortium name="NCBI Pathogen Detection Project"/>
        </authorList>
    </citation>
    <scope>NUCLEOTIDE SEQUENCE</scope>
    <source>
        <strain evidence="1">OLC2673_Aeromonas</strain>
    </source>
</reference>
<dbReference type="KEGG" id="ahh:RY45_06930"/>